<sequence>MYDICHPSYYRISQLGCKNELKSTTAFYVYMELCEEKKMWGVEYKYEQELDLIYLLAKSSKNADSEIYIPWPSKRNLKLRDIVDIQNKLKRPSFILAVKSGEGISVMYRVCKDLIKPLAPSGIGTKRESMMKKSKLDDEITRNSRNLYQLAKSRQTKNVDYNEEILYKIE</sequence>
<evidence type="ECO:0000259" key="2">
    <source>
        <dbReference type="Pfam" id="PF09631"/>
    </source>
</evidence>
<protein>
    <recommendedName>
        <fullName evidence="2">tRNA-splicing endonuclease subunit Sen15 domain-containing protein</fullName>
    </recommendedName>
</protein>
<accession>A0A8J5R7X4</accession>
<dbReference type="EMBL" id="JAAOIC020000016">
    <property type="protein sequence ID" value="KAG8041632.1"/>
    <property type="molecule type" value="Genomic_DNA"/>
</dbReference>
<feature type="domain" description="tRNA-splicing endonuclease subunit Sen15" evidence="2">
    <location>
        <begin position="29"/>
        <end position="118"/>
    </location>
</feature>
<evidence type="ECO:0000313" key="4">
    <source>
        <dbReference type="Proteomes" id="UP000729913"/>
    </source>
</evidence>
<evidence type="ECO:0000256" key="1">
    <source>
        <dbReference type="ARBA" id="ARBA00022694"/>
    </source>
</evidence>
<organism evidence="3 4">
    <name type="scientific">Cotesia typhae</name>
    <dbReference type="NCBI Taxonomy" id="2053667"/>
    <lineage>
        <taxon>Eukaryota</taxon>
        <taxon>Metazoa</taxon>
        <taxon>Ecdysozoa</taxon>
        <taxon>Arthropoda</taxon>
        <taxon>Hexapoda</taxon>
        <taxon>Insecta</taxon>
        <taxon>Pterygota</taxon>
        <taxon>Neoptera</taxon>
        <taxon>Endopterygota</taxon>
        <taxon>Hymenoptera</taxon>
        <taxon>Apocrita</taxon>
        <taxon>Ichneumonoidea</taxon>
        <taxon>Braconidae</taxon>
        <taxon>Microgastrinae</taxon>
        <taxon>Cotesia</taxon>
    </lineage>
</organism>
<reference evidence="3" key="1">
    <citation type="submission" date="2020-03" db="EMBL/GenBank/DDBJ databases">
        <authorList>
            <person name="Chebbi M.A."/>
            <person name="Drezen J.M."/>
        </authorList>
    </citation>
    <scope>NUCLEOTIDE SEQUENCE</scope>
    <source>
        <tissue evidence="3">Whole body</tissue>
    </source>
</reference>
<name>A0A8J5R7X4_9HYME</name>
<reference evidence="3" key="2">
    <citation type="submission" date="2021-04" db="EMBL/GenBank/DDBJ databases">
        <title>Genome-wide patterns of bracovirus chromosomal integration into multiple host tissues during parasitism.</title>
        <authorList>
            <person name="Chebbi M.A.C."/>
        </authorList>
    </citation>
    <scope>NUCLEOTIDE SEQUENCE</scope>
    <source>
        <tissue evidence="3">Whole body</tissue>
    </source>
</reference>
<dbReference type="GO" id="GO:0008033">
    <property type="term" value="P:tRNA processing"/>
    <property type="evidence" value="ECO:0007669"/>
    <property type="project" value="UniProtKB-KW"/>
</dbReference>
<evidence type="ECO:0000313" key="3">
    <source>
        <dbReference type="EMBL" id="KAG8041632.1"/>
    </source>
</evidence>
<dbReference type="Proteomes" id="UP000729913">
    <property type="component" value="Unassembled WGS sequence"/>
</dbReference>
<dbReference type="OrthoDB" id="10002170at2759"/>
<keyword evidence="4" id="KW-1185">Reference proteome</keyword>
<dbReference type="AlphaFoldDB" id="A0A8J5R7X4"/>
<comment type="caution">
    <text evidence="3">The sequence shown here is derived from an EMBL/GenBank/DDBJ whole genome shotgun (WGS) entry which is preliminary data.</text>
</comment>
<dbReference type="PANTHER" id="PTHR28582:SF1">
    <property type="entry name" value="TRNA-SPLICING ENDONUCLEASE SUBUNIT SEN15"/>
    <property type="match status" value="1"/>
</dbReference>
<gene>
    <name evidence="3" type="ORF">G9C98_002925</name>
</gene>
<dbReference type="PANTHER" id="PTHR28582">
    <property type="entry name" value="TRNA-SPLICING ENDONUCLEASE SUBUNIT SEN15"/>
    <property type="match status" value="1"/>
</dbReference>
<dbReference type="InterPro" id="IPR018593">
    <property type="entry name" value="tRNA-endonuc_su_Sen15"/>
</dbReference>
<keyword evidence="1" id="KW-0819">tRNA processing</keyword>
<proteinExistence type="predicted"/>
<dbReference type="Pfam" id="PF09631">
    <property type="entry name" value="Sen15"/>
    <property type="match status" value="1"/>
</dbReference>